<keyword evidence="5" id="KW-1185">Reference proteome</keyword>
<evidence type="ECO:0000313" key="4">
    <source>
        <dbReference type="EMBL" id="MFD2829316.1"/>
    </source>
</evidence>
<feature type="domain" description="Virulence factor" evidence="3">
    <location>
        <begin position="3"/>
        <end position="81"/>
    </location>
</feature>
<dbReference type="InterPro" id="IPR025989">
    <property type="entry name" value="Virulence_F_dom"/>
</dbReference>
<comment type="caution">
    <text evidence="4">The sequence shown here is derived from an EMBL/GenBank/DDBJ whole genome shotgun (WGS) entry which is preliminary data.</text>
</comment>
<reference evidence="5" key="1">
    <citation type="journal article" date="2019" name="Int. J. Syst. Evol. Microbiol.">
        <title>The Global Catalogue of Microorganisms (GCM) 10K type strain sequencing project: providing services to taxonomists for standard genome sequencing and annotation.</title>
        <authorList>
            <consortium name="The Broad Institute Genomics Platform"/>
            <consortium name="The Broad Institute Genome Sequencing Center for Infectious Disease"/>
            <person name="Wu L."/>
            <person name="Ma J."/>
        </authorList>
    </citation>
    <scope>NUCLEOTIDE SEQUENCE [LARGE SCALE GENOMIC DNA]</scope>
    <source>
        <strain evidence="5">KCTC 33575</strain>
    </source>
</reference>
<dbReference type="Pfam" id="PF13646">
    <property type="entry name" value="HEAT_2"/>
    <property type="match status" value="1"/>
</dbReference>
<dbReference type="InterPro" id="IPR004155">
    <property type="entry name" value="PBS_lyase_HEAT"/>
</dbReference>
<dbReference type="SMART" id="SM00567">
    <property type="entry name" value="EZ_HEAT"/>
    <property type="match status" value="3"/>
</dbReference>
<dbReference type="SUPFAM" id="SSF48371">
    <property type="entry name" value="ARM repeat"/>
    <property type="match status" value="1"/>
</dbReference>
<dbReference type="RefSeq" id="WP_377771210.1">
    <property type="nucleotide sequence ID" value="NZ_JBHUOQ010000001.1"/>
</dbReference>
<dbReference type="Gene3D" id="1.25.10.10">
    <property type="entry name" value="Leucine-rich Repeat Variant"/>
    <property type="match status" value="1"/>
</dbReference>
<evidence type="ECO:0000313" key="5">
    <source>
        <dbReference type="Proteomes" id="UP001597519"/>
    </source>
</evidence>
<evidence type="ECO:0000256" key="2">
    <source>
        <dbReference type="ARBA" id="ARBA00015469"/>
    </source>
</evidence>
<dbReference type="InterPro" id="IPR016024">
    <property type="entry name" value="ARM-type_fold"/>
</dbReference>
<dbReference type="EMBL" id="JBHUOQ010000001">
    <property type="protein sequence ID" value="MFD2829316.1"/>
    <property type="molecule type" value="Genomic_DNA"/>
</dbReference>
<comment type="similarity">
    <text evidence="1">Belongs to the CvfC family.</text>
</comment>
<organism evidence="4 5">
    <name type="scientific">Corticicoccus populi</name>
    <dbReference type="NCBI Taxonomy" id="1812821"/>
    <lineage>
        <taxon>Bacteria</taxon>
        <taxon>Bacillati</taxon>
        <taxon>Bacillota</taxon>
        <taxon>Bacilli</taxon>
        <taxon>Bacillales</taxon>
        <taxon>Staphylococcaceae</taxon>
        <taxon>Corticicoccus</taxon>
    </lineage>
</organism>
<proteinExistence type="inferred from homology"/>
<dbReference type="InterPro" id="IPR011989">
    <property type="entry name" value="ARM-like"/>
</dbReference>
<protein>
    <recommendedName>
        <fullName evidence="2">Conserved virulence factor C</fullName>
    </recommendedName>
</protein>
<evidence type="ECO:0000259" key="3">
    <source>
        <dbReference type="Pfam" id="PF13769"/>
    </source>
</evidence>
<dbReference type="Proteomes" id="UP001597519">
    <property type="component" value="Unassembled WGS sequence"/>
</dbReference>
<evidence type="ECO:0000256" key="1">
    <source>
        <dbReference type="ARBA" id="ARBA00010064"/>
    </source>
</evidence>
<name>A0ABW5WVF2_9STAP</name>
<sequence>MLTFKNIPYQLKLNDGTEHRRQLDNRFITAVAEATLPEDNIIMARKWQRLGVRFGRVEDIFTEVTEEIDALYNDERLKTLVTESKSRKTPEPKRYFKVTEADLKRAADWKERLNLLDHMETPTESDYDTLNTALSDEKMQVRRAAVSLLAMIEVPGTLPYLKQGLLDRSVPVRRTAADAYSDLGLKEGLSDMYPLLKDKSPIVRWRAAMFVYETGDETSLPYLYESQKDDQYDVRLQKEIAIARIEQGEDALGSVWKQIQERER</sequence>
<accession>A0ABW5WVF2</accession>
<gene>
    <name evidence="4" type="ORF">ACFSX4_02480</name>
</gene>
<dbReference type="Pfam" id="PF13769">
    <property type="entry name" value="Virulence_fact"/>
    <property type="match status" value="1"/>
</dbReference>